<feature type="compositionally biased region" description="Basic and acidic residues" evidence="1">
    <location>
        <begin position="125"/>
        <end position="135"/>
    </location>
</feature>
<dbReference type="AlphaFoldDB" id="A0AA39Q4F0"/>
<evidence type="ECO:0000313" key="2">
    <source>
        <dbReference type="EMBL" id="KAK0495141.1"/>
    </source>
</evidence>
<evidence type="ECO:0000256" key="1">
    <source>
        <dbReference type="SAM" id="MobiDB-lite"/>
    </source>
</evidence>
<gene>
    <name evidence="2" type="ORF">EDD18DRAFT_263436</name>
</gene>
<evidence type="ECO:0000313" key="3">
    <source>
        <dbReference type="Proteomes" id="UP001175228"/>
    </source>
</evidence>
<organism evidence="2 3">
    <name type="scientific">Armillaria luteobubalina</name>
    <dbReference type="NCBI Taxonomy" id="153913"/>
    <lineage>
        <taxon>Eukaryota</taxon>
        <taxon>Fungi</taxon>
        <taxon>Dikarya</taxon>
        <taxon>Basidiomycota</taxon>
        <taxon>Agaricomycotina</taxon>
        <taxon>Agaricomycetes</taxon>
        <taxon>Agaricomycetidae</taxon>
        <taxon>Agaricales</taxon>
        <taxon>Marasmiineae</taxon>
        <taxon>Physalacriaceae</taxon>
        <taxon>Armillaria</taxon>
    </lineage>
</organism>
<accession>A0AA39Q4F0</accession>
<protein>
    <submittedName>
        <fullName evidence="2">Uncharacterized protein</fullName>
    </submittedName>
</protein>
<sequence length="385" mass="43239">MDLVNSPEPPKAKLFKDYAKALHRLCFRVQDTLLGRSPPSLFVQAQQAANRAFNHVTEVNKLFGSMDDAVPTIIKRGMAEPDSGKCDAILMLPVDLRCKIKEPLMRLTDTGDSLQATKLKMLTDDKIERHEDRQTSIKRKVPSRSKGHSRGSKLANSSRRTNLGSITEEHDGLERLVEARTPAQKLSGAPANKDNAGSDEQPSGKEKDLQNPFAVNCSETCFDEPERLPMAVIDIQELLTRLLLAVLVAEYKKPTTSYMKALHQVKMYLEGSVRYLASLGITNRAVFGLATNGVQGAILMAWFSEITDTVYIVECNLRTFNIPSPIQVYHFVTVLLRLRRDSDTKLKELVEEVVGKDAFVQTTWTKTAQYERYPVEDRENIDSEL</sequence>
<feature type="compositionally biased region" description="Basic residues" evidence="1">
    <location>
        <begin position="136"/>
        <end position="151"/>
    </location>
</feature>
<keyword evidence="3" id="KW-1185">Reference proteome</keyword>
<dbReference type="Proteomes" id="UP001175228">
    <property type="component" value="Unassembled WGS sequence"/>
</dbReference>
<feature type="region of interest" description="Disordered" evidence="1">
    <location>
        <begin position="182"/>
        <end position="210"/>
    </location>
</feature>
<comment type="caution">
    <text evidence="2">The sequence shown here is derived from an EMBL/GenBank/DDBJ whole genome shotgun (WGS) entry which is preliminary data.</text>
</comment>
<reference evidence="2" key="1">
    <citation type="submission" date="2023-06" db="EMBL/GenBank/DDBJ databases">
        <authorList>
            <consortium name="Lawrence Berkeley National Laboratory"/>
            <person name="Ahrendt S."/>
            <person name="Sahu N."/>
            <person name="Indic B."/>
            <person name="Wong-Bajracharya J."/>
            <person name="Merenyi Z."/>
            <person name="Ke H.-M."/>
            <person name="Monk M."/>
            <person name="Kocsube S."/>
            <person name="Drula E."/>
            <person name="Lipzen A."/>
            <person name="Balint B."/>
            <person name="Henrissat B."/>
            <person name="Andreopoulos B."/>
            <person name="Martin F.M."/>
            <person name="Harder C.B."/>
            <person name="Rigling D."/>
            <person name="Ford K.L."/>
            <person name="Foster G.D."/>
            <person name="Pangilinan J."/>
            <person name="Papanicolaou A."/>
            <person name="Barry K."/>
            <person name="LaButti K."/>
            <person name="Viragh M."/>
            <person name="Koriabine M."/>
            <person name="Yan M."/>
            <person name="Riley R."/>
            <person name="Champramary S."/>
            <person name="Plett K.L."/>
            <person name="Tsai I.J."/>
            <person name="Slot J."/>
            <person name="Sipos G."/>
            <person name="Plett J."/>
            <person name="Nagy L.G."/>
            <person name="Grigoriev I.V."/>
        </authorList>
    </citation>
    <scope>NUCLEOTIDE SEQUENCE</scope>
    <source>
        <strain evidence="2">HWK02</strain>
    </source>
</reference>
<feature type="compositionally biased region" description="Polar residues" evidence="1">
    <location>
        <begin position="154"/>
        <end position="165"/>
    </location>
</feature>
<name>A0AA39Q4F0_9AGAR</name>
<dbReference type="EMBL" id="JAUEPU010000018">
    <property type="protein sequence ID" value="KAK0495141.1"/>
    <property type="molecule type" value="Genomic_DNA"/>
</dbReference>
<proteinExistence type="predicted"/>
<feature type="region of interest" description="Disordered" evidence="1">
    <location>
        <begin position="125"/>
        <end position="170"/>
    </location>
</feature>